<name>A0A067Q4F2_9AGAM</name>
<proteinExistence type="predicted"/>
<dbReference type="EMBL" id="KL197712">
    <property type="protein sequence ID" value="KDQ61879.1"/>
    <property type="molecule type" value="Genomic_DNA"/>
</dbReference>
<sequence>MVGLRVGSISQHLSRTWKRSLRPAIPSLTKSLTKLASVYGRTPFRWRGRLGSGNGRCGRFTDRSRRHEGNDGHTVLVILVPLASSVRLSPRLSNGVVPSDGWSLRL</sequence>
<dbReference type="Proteomes" id="UP000027265">
    <property type="component" value="Unassembled WGS sequence"/>
</dbReference>
<gene>
    <name evidence="1" type="ORF">JAAARDRAFT_525111</name>
</gene>
<evidence type="ECO:0000313" key="1">
    <source>
        <dbReference type="EMBL" id="KDQ61879.1"/>
    </source>
</evidence>
<dbReference type="HOGENOM" id="CLU_2223655_0_0_1"/>
<dbReference type="AlphaFoldDB" id="A0A067Q4F2"/>
<dbReference type="InParanoid" id="A0A067Q4F2"/>
<evidence type="ECO:0000313" key="2">
    <source>
        <dbReference type="Proteomes" id="UP000027265"/>
    </source>
</evidence>
<protein>
    <submittedName>
        <fullName evidence="1">Uncharacterized protein</fullName>
    </submittedName>
</protein>
<organism evidence="1 2">
    <name type="scientific">Jaapia argillacea MUCL 33604</name>
    <dbReference type="NCBI Taxonomy" id="933084"/>
    <lineage>
        <taxon>Eukaryota</taxon>
        <taxon>Fungi</taxon>
        <taxon>Dikarya</taxon>
        <taxon>Basidiomycota</taxon>
        <taxon>Agaricomycotina</taxon>
        <taxon>Agaricomycetes</taxon>
        <taxon>Agaricomycetidae</taxon>
        <taxon>Jaapiales</taxon>
        <taxon>Jaapiaceae</taxon>
        <taxon>Jaapia</taxon>
    </lineage>
</organism>
<reference evidence="2" key="1">
    <citation type="journal article" date="2014" name="Proc. Natl. Acad. Sci. U.S.A.">
        <title>Extensive sampling of basidiomycete genomes demonstrates inadequacy of the white-rot/brown-rot paradigm for wood decay fungi.</title>
        <authorList>
            <person name="Riley R."/>
            <person name="Salamov A.A."/>
            <person name="Brown D.W."/>
            <person name="Nagy L.G."/>
            <person name="Floudas D."/>
            <person name="Held B.W."/>
            <person name="Levasseur A."/>
            <person name="Lombard V."/>
            <person name="Morin E."/>
            <person name="Otillar R."/>
            <person name="Lindquist E.A."/>
            <person name="Sun H."/>
            <person name="LaButti K.M."/>
            <person name="Schmutz J."/>
            <person name="Jabbour D."/>
            <person name="Luo H."/>
            <person name="Baker S.E."/>
            <person name="Pisabarro A.G."/>
            <person name="Walton J.D."/>
            <person name="Blanchette R.A."/>
            <person name="Henrissat B."/>
            <person name="Martin F."/>
            <person name="Cullen D."/>
            <person name="Hibbett D.S."/>
            <person name="Grigoriev I.V."/>
        </authorList>
    </citation>
    <scope>NUCLEOTIDE SEQUENCE [LARGE SCALE GENOMIC DNA]</scope>
    <source>
        <strain evidence="2">MUCL 33604</strain>
    </source>
</reference>
<accession>A0A067Q4F2</accession>
<keyword evidence="2" id="KW-1185">Reference proteome</keyword>